<feature type="transmembrane region" description="Helical" evidence="1">
    <location>
        <begin position="191"/>
        <end position="211"/>
    </location>
</feature>
<feature type="transmembrane region" description="Helical" evidence="1">
    <location>
        <begin position="98"/>
        <end position="118"/>
    </location>
</feature>
<reference evidence="2" key="2">
    <citation type="submission" date="2021-04" db="EMBL/GenBank/DDBJ databases">
        <authorList>
            <person name="Gilroy R."/>
        </authorList>
    </citation>
    <scope>NUCLEOTIDE SEQUENCE</scope>
    <source>
        <strain evidence="2">ChiHecec2B26-7398</strain>
    </source>
</reference>
<reference evidence="2" key="1">
    <citation type="journal article" date="2021" name="PeerJ">
        <title>Extensive microbial diversity within the chicken gut microbiome revealed by metagenomics and culture.</title>
        <authorList>
            <person name="Gilroy R."/>
            <person name="Ravi A."/>
            <person name="Getino M."/>
            <person name="Pursley I."/>
            <person name="Horton D.L."/>
            <person name="Alikhan N.F."/>
            <person name="Baker D."/>
            <person name="Gharbi K."/>
            <person name="Hall N."/>
            <person name="Watson M."/>
            <person name="Adriaenssens E.M."/>
            <person name="Foster-Nyarko E."/>
            <person name="Jarju S."/>
            <person name="Secka A."/>
            <person name="Antonio M."/>
            <person name="Oren A."/>
            <person name="Chaudhuri R.R."/>
            <person name="La Ragione R."/>
            <person name="Hildebrand F."/>
            <person name="Pallen M.J."/>
        </authorList>
    </citation>
    <scope>NUCLEOTIDE SEQUENCE</scope>
    <source>
        <strain evidence="2">ChiHecec2B26-7398</strain>
    </source>
</reference>
<accession>A0A9D1XZY2</accession>
<evidence type="ECO:0000313" key="3">
    <source>
        <dbReference type="Proteomes" id="UP000886751"/>
    </source>
</evidence>
<dbReference type="AlphaFoldDB" id="A0A9D1XZY2"/>
<dbReference type="SUPFAM" id="SSF158560">
    <property type="entry name" value="BH3980-like"/>
    <property type="match status" value="1"/>
</dbReference>
<dbReference type="EMBL" id="DXEI01000053">
    <property type="protein sequence ID" value="HIX94452.1"/>
    <property type="molecule type" value="Genomic_DNA"/>
</dbReference>
<keyword evidence="1" id="KW-1133">Transmembrane helix</keyword>
<protein>
    <submittedName>
        <fullName evidence="2">Uncharacterized protein</fullName>
    </submittedName>
</protein>
<sequence>MLFKNQYTMLKKANDLSAGTLTADDRLYLENLCRGLNILTWNCYEIERIRKDLIEIAARCELEGHTLQQEVGGDTERFLLELDPDLPRGTPLDYVSTWYPTWMLVEAVLYLLLGLAAGGGEANLFHVLTGPLRFMVWLLICAWFQRAALKLRIRYGPPVQMAWYALMLLVFVGTCLFPVKISQQLPGTIPFAGAALYHFAWAAGCQIWQTVHYNRCAARRPWQ</sequence>
<gene>
    <name evidence="2" type="ORF">H9846_03235</name>
</gene>
<keyword evidence="1" id="KW-0472">Membrane</keyword>
<name>A0A9D1XZY2_9FIRM</name>
<evidence type="ECO:0000256" key="1">
    <source>
        <dbReference type="SAM" id="Phobius"/>
    </source>
</evidence>
<keyword evidence="1" id="KW-0812">Transmembrane</keyword>
<organism evidence="2 3">
    <name type="scientific">Candidatus Gemmiger excrementipullorum</name>
    <dbReference type="NCBI Taxonomy" id="2838610"/>
    <lineage>
        <taxon>Bacteria</taxon>
        <taxon>Bacillati</taxon>
        <taxon>Bacillota</taxon>
        <taxon>Clostridia</taxon>
        <taxon>Eubacteriales</taxon>
        <taxon>Gemmiger</taxon>
    </lineage>
</organism>
<proteinExistence type="predicted"/>
<dbReference type="Proteomes" id="UP000886751">
    <property type="component" value="Unassembled WGS sequence"/>
</dbReference>
<feature type="transmembrane region" description="Helical" evidence="1">
    <location>
        <begin position="161"/>
        <end position="179"/>
    </location>
</feature>
<evidence type="ECO:0000313" key="2">
    <source>
        <dbReference type="EMBL" id="HIX94452.1"/>
    </source>
</evidence>
<feature type="transmembrane region" description="Helical" evidence="1">
    <location>
        <begin position="130"/>
        <end position="149"/>
    </location>
</feature>
<comment type="caution">
    <text evidence="2">The sequence shown here is derived from an EMBL/GenBank/DDBJ whole genome shotgun (WGS) entry which is preliminary data.</text>
</comment>